<evidence type="ECO:0000256" key="3">
    <source>
        <dbReference type="ARBA" id="ARBA00022553"/>
    </source>
</evidence>
<evidence type="ECO:0000256" key="5">
    <source>
        <dbReference type="ARBA" id="ARBA00022741"/>
    </source>
</evidence>
<dbReference type="InterPro" id="IPR036890">
    <property type="entry name" value="HATPase_C_sf"/>
</dbReference>
<name>A0ABS5LBD2_9BACI</name>
<evidence type="ECO:0000256" key="6">
    <source>
        <dbReference type="ARBA" id="ARBA00022777"/>
    </source>
</evidence>
<reference evidence="10 11" key="1">
    <citation type="submission" date="2021-04" db="EMBL/GenBank/DDBJ databases">
        <title>Metabacillus sp. strain KIGAM252 whole genome sequence.</title>
        <authorList>
            <person name="Seo M.-J."/>
            <person name="Cho E.-S."/>
            <person name="Hwang C.Y."/>
            <person name="Yoon D.J."/>
        </authorList>
    </citation>
    <scope>NUCLEOTIDE SEQUENCE [LARGE SCALE GENOMIC DNA]</scope>
    <source>
        <strain evidence="10 11">KIGAM252</strain>
    </source>
</reference>
<dbReference type="InterPro" id="IPR003594">
    <property type="entry name" value="HATPase_dom"/>
</dbReference>
<evidence type="ECO:0000256" key="4">
    <source>
        <dbReference type="ARBA" id="ARBA00022679"/>
    </source>
</evidence>
<keyword evidence="8" id="KW-0902">Two-component regulatory system</keyword>
<gene>
    <name evidence="10" type="ORF">J9317_04600</name>
</gene>
<evidence type="ECO:0000313" key="10">
    <source>
        <dbReference type="EMBL" id="MBS2968035.1"/>
    </source>
</evidence>
<keyword evidence="11" id="KW-1185">Reference proteome</keyword>
<keyword evidence="7" id="KW-0067">ATP-binding</keyword>
<sequence>METQLMSSKYEKIPFSYFMVDRRLNILSVSKRTFSEFDETRNFIDIIGIGSKKKAASFILDTPSISKVELNMKTKNKPLCLFDIYIQYENKDTIHIFCINKEESLEPVYQAMKNLEIDLMKANMSLLEKNSQLEKSLKEMKEIAVQNHHLRSFKEIAASISTDISSPLTSIKGFFNQVKPHLIDPGEKKLTFEGLSRANYDLYEYLFDKRQPVMSKRKILLSQLLDDATLISKREAINFGCEVHYQANLKNPVLFVDNWKIKQVILNIVRNAMESFMSSDECEGKVEIFTNLKSDTIEIIIEDNGCGMGNEIMEKLFIPFASSKEEGKGLGLAVSMEILKNHEGKIKIDSESGHGTRVTLILPYVEIY</sequence>
<dbReference type="EMBL" id="JAGVRK010000001">
    <property type="protein sequence ID" value="MBS2968035.1"/>
    <property type="molecule type" value="Genomic_DNA"/>
</dbReference>
<evidence type="ECO:0000256" key="2">
    <source>
        <dbReference type="ARBA" id="ARBA00012438"/>
    </source>
</evidence>
<dbReference type="PROSITE" id="PS50109">
    <property type="entry name" value="HIS_KIN"/>
    <property type="match status" value="1"/>
</dbReference>
<evidence type="ECO:0000256" key="8">
    <source>
        <dbReference type="ARBA" id="ARBA00023012"/>
    </source>
</evidence>
<evidence type="ECO:0000256" key="1">
    <source>
        <dbReference type="ARBA" id="ARBA00000085"/>
    </source>
</evidence>
<protein>
    <recommendedName>
        <fullName evidence="2">histidine kinase</fullName>
        <ecNumber evidence="2">2.7.13.3</ecNumber>
    </recommendedName>
</protein>
<dbReference type="InterPro" id="IPR004358">
    <property type="entry name" value="Sig_transdc_His_kin-like_C"/>
</dbReference>
<keyword evidence="4" id="KW-0808">Transferase</keyword>
<dbReference type="PANTHER" id="PTHR43065">
    <property type="entry name" value="SENSOR HISTIDINE KINASE"/>
    <property type="match status" value="1"/>
</dbReference>
<dbReference type="EC" id="2.7.13.3" evidence="2"/>
<evidence type="ECO:0000256" key="7">
    <source>
        <dbReference type="ARBA" id="ARBA00022840"/>
    </source>
</evidence>
<comment type="catalytic activity">
    <reaction evidence="1">
        <text>ATP + protein L-histidine = ADP + protein N-phospho-L-histidine.</text>
        <dbReference type="EC" id="2.7.13.3"/>
    </reaction>
</comment>
<evidence type="ECO:0000313" key="11">
    <source>
        <dbReference type="Proteomes" id="UP000682403"/>
    </source>
</evidence>
<organism evidence="10 11">
    <name type="scientific">Metabacillus flavus</name>
    <dbReference type="NCBI Taxonomy" id="2823519"/>
    <lineage>
        <taxon>Bacteria</taxon>
        <taxon>Bacillati</taxon>
        <taxon>Bacillota</taxon>
        <taxon>Bacilli</taxon>
        <taxon>Bacillales</taxon>
        <taxon>Bacillaceae</taxon>
        <taxon>Metabacillus</taxon>
    </lineage>
</organism>
<dbReference type="SUPFAM" id="SSF55874">
    <property type="entry name" value="ATPase domain of HSP90 chaperone/DNA topoisomerase II/histidine kinase"/>
    <property type="match status" value="1"/>
</dbReference>
<dbReference type="Pfam" id="PF02518">
    <property type="entry name" value="HATPase_c"/>
    <property type="match status" value="1"/>
</dbReference>
<accession>A0ABS5LBD2</accession>
<evidence type="ECO:0000259" key="9">
    <source>
        <dbReference type="PROSITE" id="PS50109"/>
    </source>
</evidence>
<dbReference type="PANTHER" id="PTHR43065:SF10">
    <property type="entry name" value="PEROXIDE STRESS-ACTIVATED HISTIDINE KINASE MAK3"/>
    <property type="match status" value="1"/>
</dbReference>
<keyword evidence="6" id="KW-0418">Kinase</keyword>
<dbReference type="Proteomes" id="UP000682403">
    <property type="component" value="Unassembled WGS sequence"/>
</dbReference>
<dbReference type="RefSeq" id="WP_211556682.1">
    <property type="nucleotide sequence ID" value="NZ_JAGVRK010000001.1"/>
</dbReference>
<dbReference type="PRINTS" id="PR00344">
    <property type="entry name" value="BCTRLSENSOR"/>
</dbReference>
<dbReference type="InterPro" id="IPR005467">
    <property type="entry name" value="His_kinase_dom"/>
</dbReference>
<keyword evidence="5" id="KW-0547">Nucleotide-binding</keyword>
<dbReference type="SMART" id="SM00387">
    <property type="entry name" value="HATPase_c"/>
    <property type="match status" value="1"/>
</dbReference>
<keyword evidence="3" id="KW-0597">Phosphoprotein</keyword>
<comment type="caution">
    <text evidence="10">The sequence shown here is derived from an EMBL/GenBank/DDBJ whole genome shotgun (WGS) entry which is preliminary data.</text>
</comment>
<dbReference type="Gene3D" id="3.30.565.10">
    <property type="entry name" value="Histidine kinase-like ATPase, C-terminal domain"/>
    <property type="match status" value="1"/>
</dbReference>
<proteinExistence type="predicted"/>
<feature type="domain" description="Histidine kinase" evidence="9">
    <location>
        <begin position="159"/>
        <end position="366"/>
    </location>
</feature>